<organism evidence="2 3">
    <name type="scientific">Zopfia rhizophila CBS 207.26</name>
    <dbReference type="NCBI Taxonomy" id="1314779"/>
    <lineage>
        <taxon>Eukaryota</taxon>
        <taxon>Fungi</taxon>
        <taxon>Dikarya</taxon>
        <taxon>Ascomycota</taxon>
        <taxon>Pezizomycotina</taxon>
        <taxon>Dothideomycetes</taxon>
        <taxon>Dothideomycetes incertae sedis</taxon>
        <taxon>Zopfiaceae</taxon>
        <taxon>Zopfia</taxon>
    </lineage>
</organism>
<dbReference type="OrthoDB" id="4083871at2759"/>
<keyword evidence="1" id="KW-0472">Membrane</keyword>
<keyword evidence="1" id="KW-0812">Transmembrane</keyword>
<proteinExistence type="predicted"/>
<evidence type="ECO:0000256" key="1">
    <source>
        <dbReference type="SAM" id="Phobius"/>
    </source>
</evidence>
<feature type="transmembrane region" description="Helical" evidence="1">
    <location>
        <begin position="6"/>
        <end position="31"/>
    </location>
</feature>
<protein>
    <submittedName>
        <fullName evidence="2">Uncharacterized protein</fullName>
    </submittedName>
</protein>
<dbReference type="Proteomes" id="UP000800200">
    <property type="component" value="Unassembled WGS sequence"/>
</dbReference>
<reference evidence="2" key="1">
    <citation type="journal article" date="2020" name="Stud. Mycol.">
        <title>101 Dothideomycetes genomes: a test case for predicting lifestyles and emergence of pathogens.</title>
        <authorList>
            <person name="Haridas S."/>
            <person name="Albert R."/>
            <person name="Binder M."/>
            <person name="Bloem J."/>
            <person name="Labutti K."/>
            <person name="Salamov A."/>
            <person name="Andreopoulos B."/>
            <person name="Baker S."/>
            <person name="Barry K."/>
            <person name="Bills G."/>
            <person name="Bluhm B."/>
            <person name="Cannon C."/>
            <person name="Castanera R."/>
            <person name="Culley D."/>
            <person name="Daum C."/>
            <person name="Ezra D."/>
            <person name="Gonzalez J."/>
            <person name="Henrissat B."/>
            <person name="Kuo A."/>
            <person name="Liang C."/>
            <person name="Lipzen A."/>
            <person name="Lutzoni F."/>
            <person name="Magnuson J."/>
            <person name="Mondo S."/>
            <person name="Nolan M."/>
            <person name="Ohm R."/>
            <person name="Pangilinan J."/>
            <person name="Park H.-J."/>
            <person name="Ramirez L."/>
            <person name="Alfaro M."/>
            <person name="Sun H."/>
            <person name="Tritt A."/>
            <person name="Yoshinaga Y."/>
            <person name="Zwiers L.-H."/>
            <person name="Turgeon B."/>
            <person name="Goodwin S."/>
            <person name="Spatafora J."/>
            <person name="Crous P."/>
            <person name="Grigoriev I."/>
        </authorList>
    </citation>
    <scope>NUCLEOTIDE SEQUENCE</scope>
    <source>
        <strain evidence="2">CBS 207.26</strain>
    </source>
</reference>
<evidence type="ECO:0000313" key="2">
    <source>
        <dbReference type="EMBL" id="KAF2195343.1"/>
    </source>
</evidence>
<name>A0A6A6EWG7_9PEZI</name>
<dbReference type="PANTHER" id="PTHR42077">
    <property type="entry name" value="YALI0F30239P"/>
    <property type="match status" value="1"/>
</dbReference>
<dbReference type="EMBL" id="ML994610">
    <property type="protein sequence ID" value="KAF2195343.1"/>
    <property type="molecule type" value="Genomic_DNA"/>
</dbReference>
<gene>
    <name evidence="2" type="ORF">K469DRAFT_722590</name>
</gene>
<accession>A0A6A6EWG7</accession>
<dbReference type="PANTHER" id="PTHR42077:SF1">
    <property type="entry name" value="YALI0F30239P"/>
    <property type="match status" value="1"/>
</dbReference>
<dbReference type="AlphaFoldDB" id="A0A6A6EWG7"/>
<keyword evidence="1" id="KW-1133">Transmembrane helix</keyword>
<keyword evidence="3" id="KW-1185">Reference proteome</keyword>
<evidence type="ECO:0000313" key="3">
    <source>
        <dbReference type="Proteomes" id="UP000800200"/>
    </source>
</evidence>
<sequence length="90" mass="10159">MGALGNLIPLAILFLFVGGVAWVGYQIYLYSNQLADRGVRRMEKKNVVFTKDGMKVGVKEVKSEDYADRTQKAFVKTWNLANEGDNLKKM</sequence>